<dbReference type="AlphaFoldDB" id="A0A502KUS7"/>
<dbReference type="EMBL" id="SAWY01000036">
    <property type="protein sequence ID" value="TPH13453.1"/>
    <property type="molecule type" value="Genomic_DNA"/>
</dbReference>
<comment type="caution">
    <text evidence="1">The sequence shown here is derived from an EMBL/GenBank/DDBJ whole genome shotgun (WGS) entry which is preliminary data.</text>
</comment>
<reference evidence="1 2" key="1">
    <citation type="submission" date="2019-01" db="EMBL/GenBank/DDBJ databases">
        <title>Litorilituus lipolytica sp. nov., isolated from intertidal sand of the Yellow Sea in China.</title>
        <authorList>
            <person name="Liu A."/>
        </authorList>
    </citation>
    <scope>NUCLEOTIDE SEQUENCE [LARGE SCALE GENOMIC DNA]</scope>
    <source>
        <strain evidence="1 2">RZ04</strain>
    </source>
</reference>
<dbReference type="RefSeq" id="WP_140604965.1">
    <property type="nucleotide sequence ID" value="NZ_SAWY01000036.1"/>
</dbReference>
<evidence type="ECO:0000313" key="2">
    <source>
        <dbReference type="Proteomes" id="UP000315303"/>
    </source>
</evidence>
<gene>
    <name evidence="1" type="ORF">EPA86_14795</name>
</gene>
<protein>
    <submittedName>
        <fullName evidence="1">Uncharacterized protein</fullName>
    </submittedName>
</protein>
<accession>A0A502KUS7</accession>
<name>A0A502KUS7_9GAMM</name>
<dbReference type="Proteomes" id="UP000315303">
    <property type="component" value="Unassembled WGS sequence"/>
</dbReference>
<organism evidence="1 2">
    <name type="scientific">Litorilituus lipolyticus</name>
    <dbReference type="NCBI Taxonomy" id="2491017"/>
    <lineage>
        <taxon>Bacteria</taxon>
        <taxon>Pseudomonadati</taxon>
        <taxon>Pseudomonadota</taxon>
        <taxon>Gammaproteobacteria</taxon>
        <taxon>Alteromonadales</taxon>
        <taxon>Colwelliaceae</taxon>
        <taxon>Litorilituus</taxon>
    </lineage>
</organism>
<proteinExistence type="predicted"/>
<sequence length="80" mass="9242">MKTIIGLTTIVITMLSFSVLANEKDNLLENPVFAERLEQAVEYKLESLHFDIEAELQVQLEDELEDNMEVAIEDFEQQVK</sequence>
<evidence type="ECO:0000313" key="1">
    <source>
        <dbReference type="EMBL" id="TPH13453.1"/>
    </source>
</evidence>
<dbReference type="OrthoDB" id="9926389at2"/>
<keyword evidence="2" id="KW-1185">Reference proteome</keyword>